<dbReference type="SUPFAM" id="SSF47203">
    <property type="entry name" value="Acyl-CoA dehydrogenase C-terminal domain-like"/>
    <property type="match status" value="1"/>
</dbReference>
<dbReference type="GO" id="GO:0050660">
    <property type="term" value="F:flavin adenine dinucleotide binding"/>
    <property type="evidence" value="ECO:0007669"/>
    <property type="project" value="InterPro"/>
</dbReference>
<keyword evidence="5" id="KW-0560">Oxidoreductase</keyword>
<evidence type="ECO:0000256" key="8">
    <source>
        <dbReference type="ARBA" id="ARBA00066694"/>
    </source>
</evidence>
<reference evidence="14 15" key="1">
    <citation type="submission" date="2020-02" db="EMBL/GenBank/DDBJ databases">
        <title>Ideonella bacterium strain TBM-1.</title>
        <authorList>
            <person name="Chen W.-M."/>
        </authorList>
    </citation>
    <scope>NUCLEOTIDE SEQUENCE [LARGE SCALE GENOMIC DNA]</scope>
    <source>
        <strain evidence="14 15">TBM-1</strain>
    </source>
</reference>
<name>A0A7C9PJ84_9BURK</name>
<feature type="domain" description="Acyl-CoA dehydrogenase/oxidase N-terminal" evidence="12">
    <location>
        <begin position="76"/>
        <end position="158"/>
    </location>
</feature>
<feature type="domain" description="Acyl-CoA oxidase/dehydrogenase middle" evidence="11">
    <location>
        <begin position="163"/>
        <end position="266"/>
    </location>
</feature>
<protein>
    <recommendedName>
        <fullName evidence="9">3-methylmercaptopropionyl-CoA dehydrogenase</fullName>
        <ecNumber evidence="8">1.3.99.41</ecNumber>
    </recommendedName>
</protein>
<dbReference type="GO" id="GO:0016627">
    <property type="term" value="F:oxidoreductase activity, acting on the CH-CH group of donors"/>
    <property type="evidence" value="ECO:0007669"/>
    <property type="project" value="InterPro"/>
</dbReference>
<dbReference type="InterPro" id="IPR009100">
    <property type="entry name" value="AcylCoA_DH/oxidase_NM_dom_sf"/>
</dbReference>
<dbReference type="Pfam" id="PF02771">
    <property type="entry name" value="Acyl-CoA_dh_N"/>
    <property type="match status" value="1"/>
</dbReference>
<evidence type="ECO:0000256" key="9">
    <source>
        <dbReference type="ARBA" id="ARBA00069043"/>
    </source>
</evidence>
<evidence type="ECO:0000259" key="11">
    <source>
        <dbReference type="Pfam" id="PF02770"/>
    </source>
</evidence>
<evidence type="ECO:0000256" key="6">
    <source>
        <dbReference type="ARBA" id="ARBA00051388"/>
    </source>
</evidence>
<dbReference type="InterPro" id="IPR013786">
    <property type="entry name" value="AcylCoA_DH/ox_N"/>
</dbReference>
<dbReference type="FunFam" id="2.40.110.10:FF:000031">
    <property type="entry name" value="Acyl-CoA dehydrogenase, putative"/>
    <property type="match status" value="1"/>
</dbReference>
<sequence length="586" mass="62395">MWRYDPPLRDMRFVIDEVLGAPARWAAMPAHAELDADMAAQVLEEAGRFASEILAPTNGPGDLQGCQWQDGAVTTPEGYRAAYQAFVDGGWPALACDPECGGQGLPQVLNSALFEMLAAANHGWTMYPGLLHGAYEVLHQHASGWLRETYLPKVTSGEWLSTMCLTEAHAGSDLGLLRTRAVPAEDGSYRLTGTKIFISGGDSDLTPNIVHLVLARLPEAPAGTKGLSLFLAPKFLPDGSRNAARCDGVEKKMGIKGSATCVMSFEGATGWLLGEPGKGLQAMFLMMNAARLHVGLQGLGHLEATTQNALRYTAERVQSRAPAKPEGAPAGAGGADFIVYHPAVRRQLWTLKARTESARVLSYWAAQALDEEAAHPDEAVRAAAGHRATLLTPVIKAMLTDLGHFSADRALGLWGGHGYIHEYGIEQIVRDSRIALIYEGTNEIQAIDLLLRKILPDGGQRLQGLLDWAAAQCEGSAHAGVARAGLQAVGEAVARLLAAQKADAELPFRAADDLLFALGEALLGAAWARMDAVAAQALAAGTGDSAFYAGKRQLAQLHFDWLGPELQHRLAAVAAARAPLPFLPAL</sequence>
<evidence type="ECO:0000259" key="12">
    <source>
        <dbReference type="Pfam" id="PF02771"/>
    </source>
</evidence>
<feature type="domain" description="Acetyl-CoA dehydrogenase-like C-terminal" evidence="13">
    <location>
        <begin position="477"/>
        <end position="577"/>
    </location>
</feature>
<gene>
    <name evidence="14" type="ORF">G3A44_15485</name>
</gene>
<evidence type="ECO:0000256" key="3">
    <source>
        <dbReference type="ARBA" id="ARBA00022630"/>
    </source>
</evidence>
<dbReference type="InterPro" id="IPR006091">
    <property type="entry name" value="Acyl-CoA_Oxase/DH_mid-dom"/>
</dbReference>
<proteinExistence type="inferred from homology"/>
<evidence type="ECO:0000256" key="7">
    <source>
        <dbReference type="ARBA" id="ARBA00058683"/>
    </source>
</evidence>
<comment type="function">
    <text evidence="7">Involved in the assimilation of dimethylsulphoniopropionate (DMSP), an important compound in the fixation of carbon in marine phytoplankton, by mediating the conversion of 3-(methylthio)propanoyl-CoA (MMPA-CoA) to 3-(methylthio)acryloyl-CoA (MTA-CoA).</text>
</comment>
<keyword evidence="4" id="KW-0274">FAD</keyword>
<dbReference type="Proteomes" id="UP000484255">
    <property type="component" value="Unassembled WGS sequence"/>
</dbReference>
<comment type="similarity">
    <text evidence="2">Belongs to the acyl-CoA dehydrogenase family.</text>
</comment>
<dbReference type="EC" id="1.3.99.41" evidence="8"/>
<dbReference type="SUPFAM" id="SSF56645">
    <property type="entry name" value="Acyl-CoA dehydrogenase NM domain-like"/>
    <property type="match status" value="1"/>
</dbReference>
<accession>A0A7C9PJ84</accession>
<evidence type="ECO:0000313" key="14">
    <source>
        <dbReference type="EMBL" id="NDY92591.1"/>
    </source>
</evidence>
<feature type="domain" description="Acyl-CoA dehydrogenase/oxidase C-terminal" evidence="10">
    <location>
        <begin position="338"/>
        <end position="447"/>
    </location>
</feature>
<evidence type="ECO:0000259" key="13">
    <source>
        <dbReference type="Pfam" id="PF12806"/>
    </source>
</evidence>
<dbReference type="Pfam" id="PF00441">
    <property type="entry name" value="Acyl-CoA_dh_1"/>
    <property type="match status" value="1"/>
</dbReference>
<organism evidence="14 15">
    <name type="scientific">Ideonella livida</name>
    <dbReference type="NCBI Taxonomy" id="2707176"/>
    <lineage>
        <taxon>Bacteria</taxon>
        <taxon>Pseudomonadati</taxon>
        <taxon>Pseudomonadota</taxon>
        <taxon>Betaproteobacteria</taxon>
        <taxon>Burkholderiales</taxon>
        <taxon>Sphaerotilaceae</taxon>
        <taxon>Ideonella</taxon>
    </lineage>
</organism>
<dbReference type="InterPro" id="IPR052166">
    <property type="entry name" value="Diverse_Acyl-CoA_DH"/>
</dbReference>
<dbReference type="PANTHER" id="PTHR42803">
    <property type="entry name" value="ACYL-COA DEHYDROGENASE"/>
    <property type="match status" value="1"/>
</dbReference>
<dbReference type="RefSeq" id="WP_163458596.1">
    <property type="nucleotide sequence ID" value="NZ_JAAGOH010000019.1"/>
</dbReference>
<evidence type="ECO:0000256" key="2">
    <source>
        <dbReference type="ARBA" id="ARBA00009347"/>
    </source>
</evidence>
<dbReference type="InterPro" id="IPR025878">
    <property type="entry name" value="Acyl-CoA_dh-like_C_dom"/>
</dbReference>
<evidence type="ECO:0000313" key="15">
    <source>
        <dbReference type="Proteomes" id="UP000484255"/>
    </source>
</evidence>
<dbReference type="Gene3D" id="2.40.110.20">
    <property type="match status" value="1"/>
</dbReference>
<comment type="catalytic activity">
    <reaction evidence="6">
        <text>3-(methylsulfanyl)propanoyl-CoA + oxidized [electron-transfer flavoprotein] + H(+) = 3-(methylsulfanyl)acryloyl-CoA + reduced [electron-transfer flavoprotein]</text>
        <dbReference type="Rhea" id="RHEA:52612"/>
        <dbReference type="Rhea" id="RHEA-COMP:10685"/>
        <dbReference type="Rhea" id="RHEA-COMP:10686"/>
        <dbReference type="ChEBI" id="CHEBI:15378"/>
        <dbReference type="ChEBI" id="CHEBI:57692"/>
        <dbReference type="ChEBI" id="CHEBI:58307"/>
        <dbReference type="ChEBI" id="CHEBI:82815"/>
        <dbReference type="ChEBI" id="CHEBI:84994"/>
        <dbReference type="EC" id="1.3.99.41"/>
    </reaction>
    <physiologicalReaction direction="left-to-right" evidence="6">
        <dbReference type="Rhea" id="RHEA:52613"/>
    </physiologicalReaction>
</comment>
<dbReference type="InterPro" id="IPR036250">
    <property type="entry name" value="AcylCo_DH-like_C"/>
</dbReference>
<dbReference type="EMBL" id="JAAGOH010000019">
    <property type="protein sequence ID" value="NDY92591.1"/>
    <property type="molecule type" value="Genomic_DNA"/>
</dbReference>
<dbReference type="Pfam" id="PF12806">
    <property type="entry name" value="Acyl-CoA_dh_C"/>
    <property type="match status" value="1"/>
</dbReference>
<evidence type="ECO:0000259" key="10">
    <source>
        <dbReference type="Pfam" id="PF00441"/>
    </source>
</evidence>
<comment type="caution">
    <text evidence="14">The sequence shown here is derived from an EMBL/GenBank/DDBJ whole genome shotgun (WGS) entry which is preliminary data.</text>
</comment>
<evidence type="ECO:0000256" key="5">
    <source>
        <dbReference type="ARBA" id="ARBA00023002"/>
    </source>
</evidence>
<evidence type="ECO:0000256" key="1">
    <source>
        <dbReference type="ARBA" id="ARBA00001974"/>
    </source>
</evidence>
<evidence type="ECO:0000256" key="4">
    <source>
        <dbReference type="ARBA" id="ARBA00022827"/>
    </source>
</evidence>
<dbReference type="Pfam" id="PF02770">
    <property type="entry name" value="Acyl-CoA_dh_M"/>
    <property type="match status" value="1"/>
</dbReference>
<dbReference type="InterPro" id="IPR009075">
    <property type="entry name" value="AcylCo_DH/oxidase_C"/>
</dbReference>
<dbReference type="AlphaFoldDB" id="A0A7C9PJ84"/>
<keyword evidence="3" id="KW-0285">Flavoprotein</keyword>
<keyword evidence="15" id="KW-1185">Reference proteome</keyword>
<dbReference type="PANTHER" id="PTHR42803:SF1">
    <property type="entry name" value="BROAD-SPECIFICITY LINEAR ACYL-COA DEHYDROGENASE FADE5"/>
    <property type="match status" value="1"/>
</dbReference>
<comment type="cofactor">
    <cofactor evidence="1">
        <name>FAD</name>
        <dbReference type="ChEBI" id="CHEBI:57692"/>
    </cofactor>
</comment>
<dbReference type="Gene3D" id="1.20.140.10">
    <property type="entry name" value="Butyryl-CoA Dehydrogenase, subunit A, domain 3"/>
    <property type="match status" value="1"/>
</dbReference>